<dbReference type="InterPro" id="IPR025345">
    <property type="entry name" value="DUF4249"/>
</dbReference>
<name>A0ABT8KSU0_9BACT</name>
<dbReference type="RefSeq" id="WP_346753853.1">
    <property type="nucleotide sequence ID" value="NZ_JAUJEA010000008.1"/>
</dbReference>
<dbReference type="PROSITE" id="PS51257">
    <property type="entry name" value="PROKAR_LIPOPROTEIN"/>
    <property type="match status" value="1"/>
</dbReference>
<gene>
    <name evidence="1" type="ORF">QQ008_20735</name>
</gene>
<dbReference type="EMBL" id="JAUJEA010000008">
    <property type="protein sequence ID" value="MDN5203830.1"/>
    <property type="molecule type" value="Genomic_DNA"/>
</dbReference>
<proteinExistence type="predicted"/>
<reference evidence="1" key="1">
    <citation type="submission" date="2023-06" db="EMBL/GenBank/DDBJ databases">
        <title>Genomic of Parafulvivirga corallium.</title>
        <authorList>
            <person name="Wang G."/>
        </authorList>
    </citation>
    <scope>NUCLEOTIDE SEQUENCE</scope>
    <source>
        <strain evidence="1">BMA10</strain>
    </source>
</reference>
<sequence length="269" mass="29993">MRIKLKMYTTIIALFCSLMACEELIDLKHGESETRLVVDGTITNGPGPYYVFLQQTKSFKTNDEPSPVTDAVVTIVDDLDNQEVLEHIGKGVYEIDDIQGAIGRTYSLNIEYNGKTYASEATLLPVSEIDETEVNFRKETTELDEGYYVTIGMPLTSPGEISYYRWLVTENDSLYSGVDNFIITSDEFLADHISFELEYAFELDDKVAIEMHSLSEEAYNYYMALSELAESDGGLFSPSPVNPISNITNGALGLFRASAVSKVEVVIEN</sequence>
<comment type="caution">
    <text evidence="1">The sequence shown here is derived from an EMBL/GenBank/DDBJ whole genome shotgun (WGS) entry which is preliminary data.</text>
</comment>
<organism evidence="1 2">
    <name type="scientific">Splendidivirga corallicola</name>
    <dbReference type="NCBI Taxonomy" id="3051826"/>
    <lineage>
        <taxon>Bacteria</taxon>
        <taxon>Pseudomonadati</taxon>
        <taxon>Bacteroidota</taxon>
        <taxon>Cytophagia</taxon>
        <taxon>Cytophagales</taxon>
        <taxon>Splendidivirgaceae</taxon>
        <taxon>Splendidivirga</taxon>
    </lineage>
</organism>
<evidence type="ECO:0000313" key="2">
    <source>
        <dbReference type="Proteomes" id="UP001172082"/>
    </source>
</evidence>
<dbReference type="Pfam" id="PF14054">
    <property type="entry name" value="DUF4249"/>
    <property type="match status" value="1"/>
</dbReference>
<accession>A0ABT8KSU0</accession>
<dbReference type="Proteomes" id="UP001172082">
    <property type="component" value="Unassembled WGS sequence"/>
</dbReference>
<protein>
    <submittedName>
        <fullName evidence="1">DUF4249 domain-containing protein</fullName>
    </submittedName>
</protein>
<keyword evidence="2" id="KW-1185">Reference proteome</keyword>
<evidence type="ECO:0000313" key="1">
    <source>
        <dbReference type="EMBL" id="MDN5203830.1"/>
    </source>
</evidence>